<dbReference type="AlphaFoldDB" id="A0A103XFJ2"/>
<dbReference type="EMBL" id="LEKV01005138">
    <property type="protein sequence ID" value="KVH89810.1"/>
    <property type="molecule type" value="Genomic_DNA"/>
</dbReference>
<evidence type="ECO:0000313" key="1">
    <source>
        <dbReference type="EMBL" id="KVH89810.1"/>
    </source>
</evidence>
<protein>
    <submittedName>
        <fullName evidence="1">Uncharacterized protein</fullName>
    </submittedName>
</protein>
<evidence type="ECO:0000313" key="2">
    <source>
        <dbReference type="Proteomes" id="UP000243975"/>
    </source>
</evidence>
<comment type="caution">
    <text evidence="1">The sequence shown here is derived from an EMBL/GenBank/DDBJ whole genome shotgun (WGS) entry which is preliminary data.</text>
</comment>
<dbReference type="Gramene" id="KVH89810">
    <property type="protein sequence ID" value="KVH89810"/>
    <property type="gene ID" value="Ccrd_008218"/>
</dbReference>
<sequence length="110" mass="12203">MAPRGQLLLTCGITFSPLDSFSNSILSSSLADGRLLPHTVGKSLSLNSPFLSLGRRLLIFYKLWRFCYEGAAANAPTKIGVQLIQQLGFVRRMEGEFVVYFSSLPTLYQL</sequence>
<accession>A0A103XFJ2</accession>
<name>A0A103XFJ2_CYNCS</name>
<proteinExistence type="predicted"/>
<keyword evidence="2" id="KW-1185">Reference proteome</keyword>
<reference evidence="1 2" key="1">
    <citation type="journal article" date="2016" name="Sci. Rep.">
        <title>The genome sequence of the outbreeding globe artichoke constructed de novo incorporating a phase-aware low-pass sequencing strategy of F1 progeny.</title>
        <authorList>
            <person name="Scaglione D."/>
            <person name="Reyes-Chin-Wo S."/>
            <person name="Acquadro A."/>
            <person name="Froenicke L."/>
            <person name="Portis E."/>
            <person name="Beitel C."/>
            <person name="Tirone M."/>
            <person name="Mauro R."/>
            <person name="Lo Monaco A."/>
            <person name="Mauromicale G."/>
            <person name="Faccioli P."/>
            <person name="Cattivelli L."/>
            <person name="Rieseberg L."/>
            <person name="Michelmore R."/>
            <person name="Lanteri S."/>
        </authorList>
    </citation>
    <scope>NUCLEOTIDE SEQUENCE [LARGE SCALE GENOMIC DNA]</scope>
    <source>
        <strain evidence="1">2C</strain>
    </source>
</reference>
<dbReference type="Proteomes" id="UP000243975">
    <property type="component" value="Unassembled WGS sequence"/>
</dbReference>
<gene>
    <name evidence="1" type="ORF">Ccrd_008218</name>
</gene>
<organism evidence="1 2">
    <name type="scientific">Cynara cardunculus var. scolymus</name>
    <name type="common">Globe artichoke</name>
    <name type="synonym">Cynara scolymus</name>
    <dbReference type="NCBI Taxonomy" id="59895"/>
    <lineage>
        <taxon>Eukaryota</taxon>
        <taxon>Viridiplantae</taxon>
        <taxon>Streptophyta</taxon>
        <taxon>Embryophyta</taxon>
        <taxon>Tracheophyta</taxon>
        <taxon>Spermatophyta</taxon>
        <taxon>Magnoliopsida</taxon>
        <taxon>eudicotyledons</taxon>
        <taxon>Gunneridae</taxon>
        <taxon>Pentapetalae</taxon>
        <taxon>asterids</taxon>
        <taxon>campanulids</taxon>
        <taxon>Asterales</taxon>
        <taxon>Asteraceae</taxon>
        <taxon>Carduoideae</taxon>
        <taxon>Cardueae</taxon>
        <taxon>Carduinae</taxon>
        <taxon>Cynara</taxon>
    </lineage>
</organism>